<dbReference type="Pfam" id="PF07715">
    <property type="entry name" value="Plug"/>
    <property type="match status" value="1"/>
</dbReference>
<dbReference type="InterPro" id="IPR037066">
    <property type="entry name" value="Plug_dom_sf"/>
</dbReference>
<dbReference type="PANTHER" id="PTHR30069">
    <property type="entry name" value="TONB-DEPENDENT OUTER MEMBRANE RECEPTOR"/>
    <property type="match status" value="1"/>
</dbReference>
<keyword evidence="7 11" id="KW-0798">TonB box</keyword>
<evidence type="ECO:0000256" key="11">
    <source>
        <dbReference type="RuleBase" id="RU003357"/>
    </source>
</evidence>
<keyword evidence="5 13" id="KW-0732">Signal</keyword>
<evidence type="ECO:0000256" key="10">
    <source>
        <dbReference type="PROSITE-ProRule" id="PRU01360"/>
    </source>
</evidence>
<evidence type="ECO:0000259" key="14">
    <source>
        <dbReference type="Pfam" id="PF00593"/>
    </source>
</evidence>
<dbReference type="Proteomes" id="UP000243629">
    <property type="component" value="Unassembled WGS sequence"/>
</dbReference>
<dbReference type="Pfam" id="PF00593">
    <property type="entry name" value="TonB_dep_Rec_b-barrel"/>
    <property type="match status" value="1"/>
</dbReference>
<keyword evidence="2 10" id="KW-0813">Transport</keyword>
<accession>A0A1I4RXU4</accession>
<dbReference type="InterPro" id="IPR039426">
    <property type="entry name" value="TonB-dep_rcpt-like"/>
</dbReference>
<evidence type="ECO:0000256" key="9">
    <source>
        <dbReference type="ARBA" id="ARBA00023237"/>
    </source>
</evidence>
<gene>
    <name evidence="16" type="ORF">SAMN05216217_10848</name>
</gene>
<proteinExistence type="inferred from homology"/>
<evidence type="ECO:0000256" key="8">
    <source>
        <dbReference type="ARBA" id="ARBA00023136"/>
    </source>
</evidence>
<feature type="region of interest" description="Disordered" evidence="12">
    <location>
        <begin position="200"/>
        <end position="222"/>
    </location>
</feature>
<organism evidence="16 17">
    <name type="scientific">Halopseudomonas yangmingensis</name>
    <dbReference type="NCBI Taxonomy" id="1720063"/>
    <lineage>
        <taxon>Bacteria</taxon>
        <taxon>Pseudomonadati</taxon>
        <taxon>Pseudomonadota</taxon>
        <taxon>Gammaproteobacteria</taxon>
        <taxon>Pseudomonadales</taxon>
        <taxon>Pseudomonadaceae</taxon>
        <taxon>Halopseudomonas</taxon>
    </lineage>
</organism>
<sequence>MRTPALTLACLMASAAQAAPVTELNPTVVTASRTSHSLAEAPASMTVITAEQIRARGASNLLEALRGIPGLTLNGRQVGGRKTLSIRGAQDRHTLILIDGRRISASDDTIGHSDYQYGWVAMDQIERIEVVRGPMSALYGSEAVGGVINIITRKGAPQWHGSLSLRGDLGEGAAAEGHQMSAHLAGPLGGAFDLALGVEDQRRSPTPRPENTRLSDIEGQDRQSATLRLGFNPTDNQRLQLDVLRTDEKRRRHSQNVRLPGQPYFLDTYDLERRQDALTWQADWTALRSELRYSEAELDVSNSRTNNVAPTRPQMLRDKVWDGHVGFDLGERQSLIVGAEQRDEFLENAGLEGGSDSVTHKALYLQDEVLLADDWAMTLGARLDRHGIFGSETSPRAYLVWRASPQLVIKGGYGEAFRAPTLKQISPNYVGAEGPHSFLGNADVKPETSRSFEIGADWRDARSLYTATVFRNEIKDLIYTNLLRREGTRAIYQYDNISRARIDGLEIQLRRELGAGFAVASSLTFLDARDRDTDEKLTGRAEFSAMPSLEWQQGPWQARLEWEHVGNQTLKNSAGALKRAPEYNLVNLGGSYRFDHGLILRAGVRNATDLRLEDKSDLFGYAEESRTLWLGLEASF</sequence>
<dbReference type="EMBL" id="FOUI01000008">
    <property type="protein sequence ID" value="SFM57065.1"/>
    <property type="molecule type" value="Genomic_DNA"/>
</dbReference>
<keyword evidence="4 10" id="KW-0812">Transmembrane</keyword>
<reference evidence="17" key="1">
    <citation type="submission" date="2016-10" db="EMBL/GenBank/DDBJ databases">
        <authorList>
            <person name="Varghese N."/>
            <person name="Submissions S."/>
        </authorList>
    </citation>
    <scope>NUCLEOTIDE SEQUENCE [LARGE SCALE GENOMIC DNA]</scope>
    <source>
        <strain evidence="17">DSM 24213</strain>
    </source>
</reference>
<keyword evidence="8 10" id="KW-0472">Membrane</keyword>
<feature type="domain" description="TonB-dependent receptor-like beta-barrel" evidence="14">
    <location>
        <begin position="219"/>
        <end position="606"/>
    </location>
</feature>
<keyword evidence="9 10" id="KW-0998">Cell outer membrane</keyword>
<dbReference type="GO" id="GO:0044718">
    <property type="term" value="P:siderophore transmembrane transport"/>
    <property type="evidence" value="ECO:0007669"/>
    <property type="project" value="TreeGrafter"/>
</dbReference>
<evidence type="ECO:0000313" key="16">
    <source>
        <dbReference type="EMBL" id="SFM57065.1"/>
    </source>
</evidence>
<dbReference type="CDD" id="cd01347">
    <property type="entry name" value="ligand_gated_channel"/>
    <property type="match status" value="1"/>
</dbReference>
<dbReference type="Gene3D" id="2.40.170.20">
    <property type="entry name" value="TonB-dependent receptor, beta-barrel domain"/>
    <property type="match status" value="1"/>
</dbReference>
<feature type="compositionally biased region" description="Basic and acidic residues" evidence="12">
    <location>
        <begin position="210"/>
        <end position="221"/>
    </location>
</feature>
<comment type="subcellular location">
    <subcellularLocation>
        <location evidence="1 10">Cell outer membrane</location>
        <topology evidence="1 10">Multi-pass membrane protein</topology>
    </subcellularLocation>
</comment>
<evidence type="ECO:0000256" key="1">
    <source>
        <dbReference type="ARBA" id="ARBA00004571"/>
    </source>
</evidence>
<evidence type="ECO:0000256" key="5">
    <source>
        <dbReference type="ARBA" id="ARBA00022729"/>
    </source>
</evidence>
<feature type="chain" id="PRO_5017410729" evidence="13">
    <location>
        <begin position="19"/>
        <end position="636"/>
    </location>
</feature>
<dbReference type="GO" id="GO:0009279">
    <property type="term" value="C:cell outer membrane"/>
    <property type="evidence" value="ECO:0007669"/>
    <property type="project" value="UniProtKB-SubCell"/>
</dbReference>
<dbReference type="PROSITE" id="PS52016">
    <property type="entry name" value="TONB_DEPENDENT_REC_3"/>
    <property type="match status" value="1"/>
</dbReference>
<evidence type="ECO:0000256" key="13">
    <source>
        <dbReference type="SAM" id="SignalP"/>
    </source>
</evidence>
<dbReference type="GO" id="GO:0015344">
    <property type="term" value="F:siderophore uptake transmembrane transporter activity"/>
    <property type="evidence" value="ECO:0007669"/>
    <property type="project" value="TreeGrafter"/>
</dbReference>
<evidence type="ECO:0000313" key="17">
    <source>
        <dbReference type="Proteomes" id="UP000243629"/>
    </source>
</evidence>
<evidence type="ECO:0000256" key="4">
    <source>
        <dbReference type="ARBA" id="ARBA00022692"/>
    </source>
</evidence>
<dbReference type="Gene3D" id="2.170.130.10">
    <property type="entry name" value="TonB-dependent receptor, plug domain"/>
    <property type="match status" value="1"/>
</dbReference>
<keyword evidence="6" id="KW-0406">Ion transport</keyword>
<evidence type="ECO:0000256" key="7">
    <source>
        <dbReference type="ARBA" id="ARBA00023077"/>
    </source>
</evidence>
<feature type="domain" description="TonB-dependent receptor plug" evidence="15">
    <location>
        <begin position="38"/>
        <end position="147"/>
    </location>
</feature>
<dbReference type="InterPro" id="IPR012910">
    <property type="entry name" value="Plug_dom"/>
</dbReference>
<dbReference type="SUPFAM" id="SSF56935">
    <property type="entry name" value="Porins"/>
    <property type="match status" value="1"/>
</dbReference>
<keyword evidence="17" id="KW-1185">Reference proteome</keyword>
<comment type="similarity">
    <text evidence="10 11">Belongs to the TonB-dependent receptor family.</text>
</comment>
<feature type="signal peptide" evidence="13">
    <location>
        <begin position="1"/>
        <end position="18"/>
    </location>
</feature>
<dbReference type="PANTHER" id="PTHR30069:SF53">
    <property type="entry name" value="COLICIN I RECEPTOR-RELATED"/>
    <property type="match status" value="1"/>
</dbReference>
<keyword evidence="3 10" id="KW-1134">Transmembrane beta strand</keyword>
<keyword evidence="16" id="KW-0675">Receptor</keyword>
<dbReference type="STRING" id="1720063.SAMN05216217_10848"/>
<evidence type="ECO:0000259" key="15">
    <source>
        <dbReference type="Pfam" id="PF07715"/>
    </source>
</evidence>
<dbReference type="AlphaFoldDB" id="A0A1I4RXU4"/>
<name>A0A1I4RXU4_9GAMM</name>
<protein>
    <submittedName>
        <fullName evidence="16">Outer membrane receptor for ferrienterochelin and colicins</fullName>
    </submittedName>
</protein>
<dbReference type="InterPro" id="IPR000531">
    <property type="entry name" value="Beta-barrel_TonB"/>
</dbReference>
<evidence type="ECO:0000256" key="12">
    <source>
        <dbReference type="SAM" id="MobiDB-lite"/>
    </source>
</evidence>
<evidence type="ECO:0000256" key="3">
    <source>
        <dbReference type="ARBA" id="ARBA00022452"/>
    </source>
</evidence>
<evidence type="ECO:0000256" key="6">
    <source>
        <dbReference type="ARBA" id="ARBA00023065"/>
    </source>
</evidence>
<dbReference type="InterPro" id="IPR036942">
    <property type="entry name" value="Beta-barrel_TonB_sf"/>
</dbReference>
<evidence type="ECO:0000256" key="2">
    <source>
        <dbReference type="ARBA" id="ARBA00022448"/>
    </source>
</evidence>
<dbReference type="RefSeq" id="WP_245748167.1">
    <property type="nucleotide sequence ID" value="NZ_FOUI01000008.1"/>
</dbReference>